<dbReference type="EMBL" id="FOXR01000013">
    <property type="protein sequence ID" value="SFQ12420.1"/>
    <property type="molecule type" value="Genomic_DNA"/>
</dbReference>
<dbReference type="Pfam" id="PF03413">
    <property type="entry name" value="PepSY"/>
    <property type="match status" value="1"/>
</dbReference>
<dbReference type="Proteomes" id="UP000198577">
    <property type="component" value="Unassembled WGS sequence"/>
</dbReference>
<dbReference type="InterPro" id="IPR048402">
    <property type="entry name" value="YpeB_N"/>
</dbReference>
<dbReference type="InterPro" id="IPR014239">
    <property type="entry name" value="YpeB_PepSY1-2"/>
</dbReference>
<evidence type="ECO:0000259" key="3">
    <source>
        <dbReference type="Pfam" id="PF20769"/>
    </source>
</evidence>
<evidence type="ECO:0000259" key="2">
    <source>
        <dbReference type="Pfam" id="PF14620"/>
    </source>
</evidence>
<accession>A0A1I5VYB3</accession>
<dbReference type="NCBIfam" id="TIGR02889">
    <property type="entry name" value="spore_YpeB"/>
    <property type="match status" value="1"/>
</dbReference>
<name>A0A1I5VYB3_9FIRM</name>
<feature type="domain" description="Sporulation protein YpeB N-terminal" evidence="3">
    <location>
        <begin position="29"/>
        <end position="162"/>
    </location>
</feature>
<proteinExistence type="predicted"/>
<feature type="domain" description="PepSY" evidence="1">
    <location>
        <begin position="375"/>
        <end position="434"/>
    </location>
</feature>
<organism evidence="4 5">
    <name type="scientific">Caldicoprobacter faecalis</name>
    <dbReference type="NCBI Taxonomy" id="937334"/>
    <lineage>
        <taxon>Bacteria</taxon>
        <taxon>Bacillati</taxon>
        <taxon>Bacillota</taxon>
        <taxon>Clostridia</taxon>
        <taxon>Caldicoprobacterales</taxon>
        <taxon>Caldicoprobacteraceae</taxon>
        <taxon>Caldicoprobacter</taxon>
    </lineage>
</organism>
<reference evidence="4 5" key="1">
    <citation type="submission" date="2016-10" db="EMBL/GenBank/DDBJ databases">
        <authorList>
            <person name="de Groot N.N."/>
        </authorList>
    </citation>
    <scope>NUCLEOTIDE SEQUENCE [LARGE SCALE GENOMIC DNA]</scope>
    <source>
        <strain evidence="4 5">DSM 20678</strain>
    </source>
</reference>
<dbReference type="Pfam" id="PF14620">
    <property type="entry name" value="YPEB_PepSY1-2"/>
    <property type="match status" value="1"/>
</dbReference>
<dbReference type="InterPro" id="IPR025711">
    <property type="entry name" value="PepSY"/>
</dbReference>
<dbReference type="GO" id="GO:0009847">
    <property type="term" value="P:spore germination"/>
    <property type="evidence" value="ECO:0007669"/>
    <property type="project" value="InterPro"/>
</dbReference>
<dbReference type="OrthoDB" id="2372097at2"/>
<dbReference type="RefSeq" id="WP_092282333.1">
    <property type="nucleotide sequence ID" value="NZ_FOXR01000013.1"/>
</dbReference>
<gene>
    <name evidence="4" type="ORF">SAMN05444406_11325</name>
</gene>
<keyword evidence="5" id="KW-1185">Reference proteome</keyword>
<evidence type="ECO:0000313" key="5">
    <source>
        <dbReference type="Proteomes" id="UP000198577"/>
    </source>
</evidence>
<protein>
    <submittedName>
        <fullName evidence="4">Germination protein YpeB</fullName>
    </submittedName>
</protein>
<dbReference type="Pfam" id="PF20769">
    <property type="entry name" value="YPEB_N"/>
    <property type="match status" value="1"/>
</dbReference>
<dbReference type="STRING" id="937334.SAMN05444406_11325"/>
<evidence type="ECO:0000313" key="4">
    <source>
        <dbReference type="EMBL" id="SFQ12420.1"/>
    </source>
</evidence>
<evidence type="ECO:0000259" key="1">
    <source>
        <dbReference type="Pfam" id="PF03413"/>
    </source>
</evidence>
<feature type="domain" description="Sporulation protein YpeB PepSY1 and PepSY2" evidence="2">
    <location>
        <begin position="181"/>
        <end position="371"/>
    </location>
</feature>
<sequence>MTRWILTIVLAVALIVVGLWGYNQYLQNLEYRNYMENLYQKSFFELVGQIGDIETKLSKLMVSGDQGQSMMLLSDVWRQADAAQVNLGQLPLGHLSLIKTSKFINQLADYCYYLTKKVGRDQTISVEEMNNLQKLHNSCARLNDELKVLVDNINSGGVKWGEIRQAKVKQELNEDAENLIERQFMRIERTGIDYPTLIYDGPFSETLQQKRDIRIQGQAIDQKKAEEIAADFVGRDRVAEINNGPQTTADIETWGVYIKPKNGNGTIFLSVSKRGGKVVNMISDGEIKSARISVEEARRSAERFLSQKGYRSMVPTYSQKFDGTLVINFAYKQGDVIVYPDLIKVKVSLEDGSIVGFDARNYLIAHKERDIKPPRLSLDEARKLVNPNLKIKSEGLAIIPTESGGEKLCYEFRGEYGGDNFIVYIDANNGKEVNILKIIDTANGTLAI</sequence>
<dbReference type="AlphaFoldDB" id="A0A1I5VYB3"/>